<proteinExistence type="predicted"/>
<name>A0ABR2FTI1_9ROSI</name>
<feature type="domain" description="Protein kinase" evidence="1">
    <location>
        <begin position="1"/>
        <end position="122"/>
    </location>
</feature>
<dbReference type="InterPro" id="IPR011009">
    <property type="entry name" value="Kinase-like_dom_sf"/>
</dbReference>
<dbReference type="Pfam" id="PF07714">
    <property type="entry name" value="PK_Tyr_Ser-Thr"/>
    <property type="match status" value="2"/>
</dbReference>
<dbReference type="Gene3D" id="1.10.510.10">
    <property type="entry name" value="Transferase(Phosphotransferase) domain 1"/>
    <property type="match status" value="2"/>
</dbReference>
<accession>A0ABR2FTI1</accession>
<gene>
    <name evidence="2" type="ORF">V6N12_022009</name>
</gene>
<dbReference type="Proteomes" id="UP001472677">
    <property type="component" value="Unassembled WGS sequence"/>
</dbReference>
<dbReference type="InterPro" id="IPR000719">
    <property type="entry name" value="Prot_kinase_dom"/>
</dbReference>
<evidence type="ECO:0000259" key="1">
    <source>
        <dbReference type="PROSITE" id="PS50011"/>
    </source>
</evidence>
<feature type="domain" description="Protein kinase" evidence="1">
    <location>
        <begin position="173"/>
        <end position="444"/>
    </location>
</feature>
<organism evidence="2 3">
    <name type="scientific">Hibiscus sabdariffa</name>
    <name type="common">roselle</name>
    <dbReference type="NCBI Taxonomy" id="183260"/>
    <lineage>
        <taxon>Eukaryota</taxon>
        <taxon>Viridiplantae</taxon>
        <taxon>Streptophyta</taxon>
        <taxon>Embryophyta</taxon>
        <taxon>Tracheophyta</taxon>
        <taxon>Spermatophyta</taxon>
        <taxon>Magnoliopsida</taxon>
        <taxon>eudicotyledons</taxon>
        <taxon>Gunneridae</taxon>
        <taxon>Pentapetalae</taxon>
        <taxon>rosids</taxon>
        <taxon>malvids</taxon>
        <taxon>Malvales</taxon>
        <taxon>Malvaceae</taxon>
        <taxon>Malvoideae</taxon>
        <taxon>Hibiscus</taxon>
    </lineage>
</organism>
<dbReference type="PROSITE" id="PS50011">
    <property type="entry name" value="PROTEIN_KINASE_DOM"/>
    <property type="match status" value="2"/>
</dbReference>
<dbReference type="InterPro" id="IPR051564">
    <property type="entry name" value="LRR_receptor-like_kinase"/>
</dbReference>
<dbReference type="InterPro" id="IPR001245">
    <property type="entry name" value="Ser-Thr/Tyr_kinase_cat_dom"/>
</dbReference>
<dbReference type="PANTHER" id="PTHR48055:SF36">
    <property type="entry name" value="PROTEIN KINASE, PLANT-TYPE, PUTATIVE-RELATED"/>
    <property type="match status" value="1"/>
</dbReference>
<evidence type="ECO:0000313" key="2">
    <source>
        <dbReference type="EMBL" id="KAK8587522.1"/>
    </source>
</evidence>
<dbReference type="PANTHER" id="PTHR48055">
    <property type="entry name" value="LEUCINE-RICH REPEAT RECEPTOR PROTEIN KINASE EMS1"/>
    <property type="match status" value="1"/>
</dbReference>
<protein>
    <recommendedName>
        <fullName evidence="1">Protein kinase domain-containing protein</fullName>
    </recommendedName>
</protein>
<reference evidence="2 3" key="1">
    <citation type="journal article" date="2024" name="G3 (Bethesda)">
        <title>Genome assembly of Hibiscus sabdariffa L. provides insights into metabolisms of medicinal natural products.</title>
        <authorList>
            <person name="Kim T."/>
        </authorList>
    </citation>
    <scope>NUCLEOTIDE SEQUENCE [LARGE SCALE GENOMIC DNA]</scope>
    <source>
        <strain evidence="2">TK-2024</strain>
        <tissue evidence="2">Old leaves</tissue>
    </source>
</reference>
<dbReference type="Gene3D" id="3.30.200.20">
    <property type="entry name" value="Phosphorylase Kinase, domain 1"/>
    <property type="match status" value="1"/>
</dbReference>
<sequence>MASIGYMAPEHGSRGIVSEKTDVYSFGILLMETFTGKKPTDDIFNGEMNLRRWVHESLSHAVDTTIDATLLQSDQEDLAAKTRCLKSILKVACFCTAESFSDRKTMAEVKSELLKIKTHFLIDAQLMVFEDMGVSRSGVGSCSLRDTELTECEALGIDSRISLQELKFATDGFSERNLLELGKSSFVYKGTPNDMPLVAIKIFNLQKGGLEKFKVHFRALSSIRHRNVVKIVKYCSDVGFKALVVDYMSNGSLQSHLRSGMNTLNFLQRLDIMINVASGLCYLHSMRVIHCNLNPTNVLLDEDMVARISGFSFAKCLEEGFAAIKTFRMAVAPGYMTPEYESTRTVSEKTDVYSFGILLMETFTVIRPAEEKNWRSRIFFSLQSVDKIADINFLQTERTRRLASEILRSILRLIYCCTTELPEERKTMTEVETELARLKKVSVF</sequence>
<keyword evidence="3" id="KW-1185">Reference proteome</keyword>
<evidence type="ECO:0000313" key="3">
    <source>
        <dbReference type="Proteomes" id="UP001472677"/>
    </source>
</evidence>
<dbReference type="EMBL" id="JBBPBM010000004">
    <property type="protein sequence ID" value="KAK8587522.1"/>
    <property type="molecule type" value="Genomic_DNA"/>
</dbReference>
<dbReference type="SUPFAM" id="SSF56112">
    <property type="entry name" value="Protein kinase-like (PK-like)"/>
    <property type="match status" value="2"/>
</dbReference>
<comment type="caution">
    <text evidence="2">The sequence shown here is derived from an EMBL/GenBank/DDBJ whole genome shotgun (WGS) entry which is preliminary data.</text>
</comment>